<dbReference type="OrthoDB" id="2692930at2759"/>
<name>A0A0D0DAG8_9AGAM</name>
<gene>
    <name evidence="1" type="ORF">PAXRUDRAFT_28801</name>
</gene>
<dbReference type="InParanoid" id="A0A0D0DAG8"/>
<reference evidence="1 2" key="1">
    <citation type="submission" date="2014-04" db="EMBL/GenBank/DDBJ databases">
        <authorList>
            <consortium name="DOE Joint Genome Institute"/>
            <person name="Kuo A."/>
            <person name="Kohler A."/>
            <person name="Jargeat P."/>
            <person name="Nagy L.G."/>
            <person name="Floudas D."/>
            <person name="Copeland A."/>
            <person name="Barry K.W."/>
            <person name="Cichocki N."/>
            <person name="Veneault-Fourrey C."/>
            <person name="LaButti K."/>
            <person name="Lindquist E.A."/>
            <person name="Lipzen A."/>
            <person name="Lundell T."/>
            <person name="Morin E."/>
            <person name="Murat C."/>
            <person name="Sun H."/>
            <person name="Tunlid A."/>
            <person name="Henrissat B."/>
            <person name="Grigoriev I.V."/>
            <person name="Hibbett D.S."/>
            <person name="Martin F."/>
            <person name="Nordberg H.P."/>
            <person name="Cantor M.N."/>
            <person name="Hua S.X."/>
        </authorList>
    </citation>
    <scope>NUCLEOTIDE SEQUENCE [LARGE SCALE GENOMIC DNA]</scope>
    <source>
        <strain evidence="1 2">Ve08.2h10</strain>
    </source>
</reference>
<dbReference type="EMBL" id="KN826971">
    <property type="protein sequence ID" value="KIK77474.1"/>
    <property type="molecule type" value="Genomic_DNA"/>
</dbReference>
<dbReference type="AlphaFoldDB" id="A0A0D0DAG8"/>
<reference evidence="2" key="2">
    <citation type="submission" date="2015-01" db="EMBL/GenBank/DDBJ databases">
        <title>Evolutionary Origins and Diversification of the Mycorrhizal Mutualists.</title>
        <authorList>
            <consortium name="DOE Joint Genome Institute"/>
            <consortium name="Mycorrhizal Genomics Consortium"/>
            <person name="Kohler A."/>
            <person name="Kuo A."/>
            <person name="Nagy L.G."/>
            <person name="Floudas D."/>
            <person name="Copeland A."/>
            <person name="Barry K.W."/>
            <person name="Cichocki N."/>
            <person name="Veneault-Fourrey C."/>
            <person name="LaButti K."/>
            <person name="Lindquist E.A."/>
            <person name="Lipzen A."/>
            <person name="Lundell T."/>
            <person name="Morin E."/>
            <person name="Murat C."/>
            <person name="Riley R."/>
            <person name="Ohm R."/>
            <person name="Sun H."/>
            <person name="Tunlid A."/>
            <person name="Henrissat B."/>
            <person name="Grigoriev I.V."/>
            <person name="Hibbett D.S."/>
            <person name="Martin F."/>
        </authorList>
    </citation>
    <scope>NUCLEOTIDE SEQUENCE [LARGE SCALE GENOMIC DNA]</scope>
    <source>
        <strain evidence="2">Ve08.2h10</strain>
    </source>
</reference>
<protein>
    <submittedName>
        <fullName evidence="1">Unplaced genomic scaffold scaffold_2149, whole genome shotgun sequence</fullName>
    </submittedName>
</protein>
<sequence length="197" mass="22202">MSIQLSGQPRSATVLSDPSTDEDVMVVNTEGVVSDDELIEDGSSNLEEVEVWEDELQESIAPTTEICDWETLHAQIQLDLKKKHKDLPLSQINQHMILSNFAMLRIKGATRTTASMEITHQWHHGTGSGVWFARRVQALARHYQIFKQLPVEKWGGWLLNFKAGEVTPRALQTVLNTTILPNLGINPKWPICEHTAQ</sequence>
<organism evidence="1 2">
    <name type="scientific">Paxillus rubicundulus Ve08.2h10</name>
    <dbReference type="NCBI Taxonomy" id="930991"/>
    <lineage>
        <taxon>Eukaryota</taxon>
        <taxon>Fungi</taxon>
        <taxon>Dikarya</taxon>
        <taxon>Basidiomycota</taxon>
        <taxon>Agaricomycotina</taxon>
        <taxon>Agaricomycetes</taxon>
        <taxon>Agaricomycetidae</taxon>
        <taxon>Boletales</taxon>
        <taxon>Paxilineae</taxon>
        <taxon>Paxillaceae</taxon>
        <taxon>Paxillus</taxon>
    </lineage>
</organism>
<proteinExistence type="predicted"/>
<dbReference type="HOGENOM" id="CLU_1384551_0_0_1"/>
<accession>A0A0D0DAG8</accession>
<evidence type="ECO:0000313" key="2">
    <source>
        <dbReference type="Proteomes" id="UP000054538"/>
    </source>
</evidence>
<keyword evidence="2" id="KW-1185">Reference proteome</keyword>
<evidence type="ECO:0000313" key="1">
    <source>
        <dbReference type="EMBL" id="KIK77474.1"/>
    </source>
</evidence>
<dbReference type="Proteomes" id="UP000054538">
    <property type="component" value="Unassembled WGS sequence"/>
</dbReference>